<gene>
    <name evidence="3" type="ORF">UFOPK1392_00949</name>
    <name evidence="4" type="ORF">UFOPK3733_00674</name>
</gene>
<evidence type="ECO:0000256" key="1">
    <source>
        <dbReference type="SAM" id="Phobius"/>
    </source>
</evidence>
<name>A0A6J5YHK5_9ZZZZ</name>
<dbReference type="SUPFAM" id="SSF101874">
    <property type="entry name" value="YceI-like"/>
    <property type="match status" value="1"/>
</dbReference>
<evidence type="ECO:0000259" key="2">
    <source>
        <dbReference type="SMART" id="SM00867"/>
    </source>
</evidence>
<evidence type="ECO:0000313" key="3">
    <source>
        <dbReference type="EMBL" id="CAB4323199.1"/>
    </source>
</evidence>
<dbReference type="PANTHER" id="PTHR34406:SF1">
    <property type="entry name" value="PROTEIN YCEI"/>
    <property type="match status" value="1"/>
</dbReference>
<dbReference type="PANTHER" id="PTHR34406">
    <property type="entry name" value="PROTEIN YCEI"/>
    <property type="match status" value="1"/>
</dbReference>
<proteinExistence type="predicted"/>
<dbReference type="Pfam" id="PF04264">
    <property type="entry name" value="YceI"/>
    <property type="match status" value="1"/>
</dbReference>
<keyword evidence="1" id="KW-0812">Transmembrane</keyword>
<dbReference type="InterPro" id="IPR007372">
    <property type="entry name" value="Lipid/polyisoprenoid-bd_YceI"/>
</dbReference>
<keyword evidence="1" id="KW-0472">Membrane</keyword>
<sequence>MNRAVRLIISAIVVVGLGVTVGPWAYINFIKDDAPAALDIDSKTNTTIDSDDTVPVPLTDTSGDWRVSPNTDSVVGYRVKEILFGQATEGVGRTKDVKATLTIANNAVTAASFTVQMGTLMSDAAKRDGQFNGRIMDVATHPTATFSLTEPITLPANAVSGDVITTDATGELTLRGTTKTVTFPVKAQVQGSTFTVVGNITIVFSEWSIPEPGLPGISVDPQGLLEFELVFTR</sequence>
<keyword evidence="1" id="KW-1133">Transmembrane helix</keyword>
<evidence type="ECO:0000313" key="4">
    <source>
        <dbReference type="EMBL" id="CAB4931089.1"/>
    </source>
</evidence>
<dbReference type="EMBL" id="CAFBNC010000023">
    <property type="protein sequence ID" value="CAB4931089.1"/>
    <property type="molecule type" value="Genomic_DNA"/>
</dbReference>
<dbReference type="EMBL" id="CAEMXZ010000031">
    <property type="protein sequence ID" value="CAB4323199.1"/>
    <property type="molecule type" value="Genomic_DNA"/>
</dbReference>
<dbReference type="AlphaFoldDB" id="A0A6J5YHK5"/>
<dbReference type="Gene3D" id="2.40.128.110">
    <property type="entry name" value="Lipid/polyisoprenoid-binding, YceI-like"/>
    <property type="match status" value="1"/>
</dbReference>
<feature type="transmembrane region" description="Helical" evidence="1">
    <location>
        <begin position="7"/>
        <end position="27"/>
    </location>
</feature>
<accession>A0A6J5YHK5</accession>
<dbReference type="InterPro" id="IPR036761">
    <property type="entry name" value="TTHA0802/YceI-like_sf"/>
</dbReference>
<protein>
    <submittedName>
        <fullName evidence="3">Unannotated protein</fullName>
    </submittedName>
</protein>
<organism evidence="3">
    <name type="scientific">freshwater metagenome</name>
    <dbReference type="NCBI Taxonomy" id="449393"/>
    <lineage>
        <taxon>unclassified sequences</taxon>
        <taxon>metagenomes</taxon>
        <taxon>ecological metagenomes</taxon>
    </lineage>
</organism>
<dbReference type="SMART" id="SM00867">
    <property type="entry name" value="YceI"/>
    <property type="match status" value="1"/>
</dbReference>
<reference evidence="3" key="1">
    <citation type="submission" date="2020-05" db="EMBL/GenBank/DDBJ databases">
        <authorList>
            <person name="Chiriac C."/>
            <person name="Salcher M."/>
            <person name="Ghai R."/>
            <person name="Kavagutti S V."/>
        </authorList>
    </citation>
    <scope>NUCLEOTIDE SEQUENCE</scope>
</reference>
<feature type="domain" description="Lipid/polyisoprenoid-binding YceI-like" evidence="2">
    <location>
        <begin position="64"/>
        <end position="232"/>
    </location>
</feature>